<sequence length="175" mass="18526">MTVRIGLVAVSDRASTGEYADRGTPAMVEYLARTLTTPHEIVARLIPDETELISSTLVELADEHHCCLILTTGGTGPAPRDVTPEATEAICSRIIPGFGELMRRISHAVIPTAILSRQLAGIRGSSLIINLPGSPKAIAECLDAVMPAVPDCVDLIGGPRLDVIESLGAWRPPQS</sequence>
<dbReference type="GO" id="GO:0006777">
    <property type="term" value="P:Mo-molybdopterin cofactor biosynthetic process"/>
    <property type="evidence" value="ECO:0007669"/>
    <property type="project" value="UniProtKB-KW"/>
</dbReference>
<keyword evidence="4" id="KW-0067">ATP-binding</keyword>
<dbReference type="Gene3D" id="3.40.980.10">
    <property type="entry name" value="MoaB/Mog-like domain"/>
    <property type="match status" value="1"/>
</dbReference>
<dbReference type="InterPro" id="IPR036425">
    <property type="entry name" value="MoaB/Mog-like_dom_sf"/>
</dbReference>
<protein>
    <submittedName>
        <fullName evidence="7">Unannotated protein</fullName>
    </submittedName>
</protein>
<evidence type="ECO:0000259" key="6">
    <source>
        <dbReference type="SMART" id="SM00852"/>
    </source>
</evidence>
<proteinExistence type="predicted"/>
<evidence type="ECO:0000313" key="7">
    <source>
        <dbReference type="EMBL" id="CAB4549498.1"/>
    </source>
</evidence>
<organism evidence="7">
    <name type="scientific">freshwater metagenome</name>
    <dbReference type="NCBI Taxonomy" id="449393"/>
    <lineage>
        <taxon>unclassified sequences</taxon>
        <taxon>metagenomes</taxon>
        <taxon>ecological metagenomes</taxon>
    </lineage>
</organism>
<evidence type="ECO:0000313" key="8">
    <source>
        <dbReference type="EMBL" id="CAB4641327.1"/>
    </source>
</evidence>
<comment type="pathway">
    <text evidence="1">Cofactor biosynthesis; molybdopterin biosynthesis.</text>
</comment>
<evidence type="ECO:0000256" key="2">
    <source>
        <dbReference type="ARBA" id="ARBA00022679"/>
    </source>
</evidence>
<dbReference type="SUPFAM" id="SSF53218">
    <property type="entry name" value="Molybdenum cofactor biosynthesis proteins"/>
    <property type="match status" value="1"/>
</dbReference>
<dbReference type="InterPro" id="IPR001453">
    <property type="entry name" value="MoaB/Mog_dom"/>
</dbReference>
<reference evidence="7" key="1">
    <citation type="submission" date="2020-05" db="EMBL/GenBank/DDBJ databases">
        <authorList>
            <person name="Chiriac C."/>
            <person name="Salcher M."/>
            <person name="Ghai R."/>
            <person name="Kavagutti S V."/>
        </authorList>
    </citation>
    <scope>NUCLEOTIDE SEQUENCE</scope>
</reference>
<dbReference type="EMBL" id="CAEZWE010000002">
    <property type="protein sequence ID" value="CAB4641327.1"/>
    <property type="molecule type" value="Genomic_DNA"/>
</dbReference>
<accession>A0A6J6CI52</accession>
<keyword evidence="2" id="KW-0808">Transferase</keyword>
<dbReference type="PROSITE" id="PS01078">
    <property type="entry name" value="MOCF_BIOSYNTHESIS_1"/>
    <property type="match status" value="1"/>
</dbReference>
<dbReference type="InterPro" id="IPR051920">
    <property type="entry name" value="MPT_Adenylyltrnsfr/MoaC-Rel"/>
</dbReference>
<dbReference type="PANTHER" id="PTHR43764:SF1">
    <property type="entry name" value="MOLYBDOPTERIN MOLYBDOTRANSFERASE"/>
    <property type="match status" value="1"/>
</dbReference>
<gene>
    <name evidence="7" type="ORF">UFOPK1572_00062</name>
    <name evidence="8" type="ORF">UFOPK2169_00101</name>
</gene>
<dbReference type="Pfam" id="PF00994">
    <property type="entry name" value="MoCF_biosynth"/>
    <property type="match status" value="1"/>
</dbReference>
<dbReference type="PANTHER" id="PTHR43764">
    <property type="entry name" value="MOLYBDENUM COFACTOR BIOSYNTHESIS"/>
    <property type="match status" value="1"/>
</dbReference>
<feature type="domain" description="MoaB/Mog" evidence="6">
    <location>
        <begin position="6"/>
        <end position="152"/>
    </location>
</feature>
<dbReference type="EMBL" id="CAEZTC010000004">
    <property type="protein sequence ID" value="CAB4549498.1"/>
    <property type="molecule type" value="Genomic_DNA"/>
</dbReference>
<dbReference type="CDD" id="cd00886">
    <property type="entry name" value="MogA_MoaB"/>
    <property type="match status" value="1"/>
</dbReference>
<name>A0A6J6CI52_9ZZZZ</name>
<keyword evidence="3" id="KW-0547">Nucleotide-binding</keyword>
<dbReference type="GO" id="GO:0005524">
    <property type="term" value="F:ATP binding"/>
    <property type="evidence" value="ECO:0007669"/>
    <property type="project" value="UniProtKB-KW"/>
</dbReference>
<dbReference type="NCBIfam" id="TIGR00177">
    <property type="entry name" value="molyb_syn"/>
    <property type="match status" value="1"/>
</dbReference>
<dbReference type="SMART" id="SM00852">
    <property type="entry name" value="MoCF_biosynth"/>
    <property type="match status" value="1"/>
</dbReference>
<dbReference type="InterPro" id="IPR008284">
    <property type="entry name" value="MoCF_biosynth_CS"/>
</dbReference>
<keyword evidence="5" id="KW-0501">Molybdenum cofactor biosynthesis</keyword>
<evidence type="ECO:0000256" key="3">
    <source>
        <dbReference type="ARBA" id="ARBA00022741"/>
    </source>
</evidence>
<dbReference type="GO" id="GO:0016740">
    <property type="term" value="F:transferase activity"/>
    <property type="evidence" value="ECO:0007669"/>
    <property type="project" value="UniProtKB-KW"/>
</dbReference>
<evidence type="ECO:0000256" key="5">
    <source>
        <dbReference type="ARBA" id="ARBA00023150"/>
    </source>
</evidence>
<evidence type="ECO:0000256" key="1">
    <source>
        <dbReference type="ARBA" id="ARBA00005046"/>
    </source>
</evidence>
<dbReference type="FunFam" id="3.40.980.10:FF:000005">
    <property type="entry name" value="Molybdopterin biosynthesis mog protein"/>
    <property type="match status" value="1"/>
</dbReference>
<evidence type="ECO:0000256" key="4">
    <source>
        <dbReference type="ARBA" id="ARBA00022840"/>
    </source>
</evidence>
<dbReference type="NCBIfam" id="NF006932">
    <property type="entry name" value="PRK09417.1"/>
    <property type="match status" value="1"/>
</dbReference>
<dbReference type="AlphaFoldDB" id="A0A6J6CI52"/>